<dbReference type="EMBL" id="QEAN01000001">
    <property type="protein sequence ID" value="TPX55043.1"/>
    <property type="molecule type" value="Genomic_DNA"/>
</dbReference>
<dbReference type="CDD" id="cd23024">
    <property type="entry name" value="zf-HIT_ZNHIT2-3"/>
    <property type="match status" value="1"/>
</dbReference>
<evidence type="ECO:0000313" key="7">
    <source>
        <dbReference type="Proteomes" id="UP000317494"/>
    </source>
</evidence>
<proteinExistence type="predicted"/>
<gene>
    <name evidence="5" type="ORF">SeLEV6574_g02045</name>
    <name evidence="6" type="ORF">SeMB42_g00031</name>
</gene>
<dbReference type="Gene3D" id="3.30.60.190">
    <property type="match status" value="1"/>
</dbReference>
<evidence type="ECO:0000256" key="1">
    <source>
        <dbReference type="PROSITE-ProRule" id="PRU00453"/>
    </source>
</evidence>
<evidence type="ECO:0000313" key="5">
    <source>
        <dbReference type="EMBL" id="TPX48385.1"/>
    </source>
</evidence>
<keyword evidence="1" id="KW-0479">Metal-binding</keyword>
<dbReference type="SUPFAM" id="SSF144232">
    <property type="entry name" value="HIT/MYND zinc finger-like"/>
    <property type="match status" value="1"/>
</dbReference>
<feature type="region of interest" description="Disordered" evidence="3">
    <location>
        <begin position="1"/>
        <end position="20"/>
    </location>
</feature>
<keyword evidence="1" id="KW-0863">Zinc-finger</keyword>
<dbReference type="STRING" id="286115.A0A507DTH3"/>
<sequence>MSAEVRRLLEEETPAHSSDSPHSVCGICGKQISRYTCPRCNLPYCALTCYKSQNHADCTETFYRDSFMADLQGTKVQDAEKRHMLDILRRFEQEQANPPPEPPDHTHIPSLAERLASLDLDHANPADILQLLSPSERQDFKDTINSPAFANSIPLWTPWWTQSLPKISPVEANANPRMPELLQNILPLDKLTKQVPKDTVLLNVVDILYSYVGACRYFDGNWSEDPPAACTYIWSTSQVLGSTLLDAATFHSVDEMVASIRVHNLQLDPQRRPSLEAFRLFQHDISLILSTPQYTLVALSDLYSLFDSIAHCQTTSPKSGIRKQAFQSARKIYFYVSWIYKNRVAEQGLSRIARSVSKCVEELEVELAELTADIANAERCRKQMKGGTTASSARIVDIGA</sequence>
<evidence type="ECO:0000313" key="6">
    <source>
        <dbReference type="EMBL" id="TPX55043.1"/>
    </source>
</evidence>
<evidence type="ECO:0000259" key="4">
    <source>
        <dbReference type="PROSITE" id="PS51083"/>
    </source>
</evidence>
<keyword evidence="2" id="KW-0175">Coiled coil</keyword>
<feature type="compositionally biased region" description="Basic and acidic residues" evidence="3">
    <location>
        <begin position="1"/>
        <end position="14"/>
    </location>
</feature>
<evidence type="ECO:0000313" key="8">
    <source>
        <dbReference type="Proteomes" id="UP000320475"/>
    </source>
</evidence>
<name>A0A507DTH3_9FUNG</name>
<dbReference type="OrthoDB" id="18412at2759"/>
<dbReference type="PANTHER" id="PTHR15555:SF0">
    <property type="entry name" value="ZINC FINGER HIT DOMAIN-CONTAINING PROTEIN 2"/>
    <property type="match status" value="1"/>
</dbReference>
<dbReference type="InterPro" id="IPR007529">
    <property type="entry name" value="Znf_HIT"/>
</dbReference>
<protein>
    <recommendedName>
        <fullName evidence="4">HIT-type domain-containing protein</fullName>
    </recommendedName>
</protein>
<dbReference type="PROSITE" id="PS51083">
    <property type="entry name" value="ZF_HIT"/>
    <property type="match status" value="1"/>
</dbReference>
<dbReference type="EMBL" id="QEAM01000053">
    <property type="protein sequence ID" value="TPX48385.1"/>
    <property type="molecule type" value="Genomic_DNA"/>
</dbReference>
<dbReference type="VEuPathDB" id="FungiDB:SeMB42_g00031"/>
<feature type="domain" description="HIT-type" evidence="4">
    <location>
        <begin position="25"/>
        <end position="58"/>
    </location>
</feature>
<dbReference type="Proteomes" id="UP000317494">
    <property type="component" value="Unassembled WGS sequence"/>
</dbReference>
<dbReference type="PANTHER" id="PTHR15555">
    <property type="entry name" value="ZINC FINGER HIT DOMAIN CONTAINING PROTEIN 2 PROTEIN FON -RELATED"/>
    <property type="match status" value="1"/>
</dbReference>
<dbReference type="Pfam" id="PF04438">
    <property type="entry name" value="zf-HIT"/>
    <property type="match status" value="1"/>
</dbReference>
<evidence type="ECO:0000256" key="2">
    <source>
        <dbReference type="SAM" id="Coils"/>
    </source>
</evidence>
<comment type="caution">
    <text evidence="6">The sequence shown here is derived from an EMBL/GenBank/DDBJ whole genome shotgun (WGS) entry which is preliminary data.</text>
</comment>
<reference evidence="7 8" key="1">
    <citation type="journal article" date="2019" name="Sci. Rep.">
        <title>Comparative genomics of chytrid fungi reveal insights into the obligate biotrophic and pathogenic lifestyle of Synchytrium endobioticum.</title>
        <authorList>
            <person name="van de Vossenberg B.T.L.H."/>
            <person name="Warris S."/>
            <person name="Nguyen H.D.T."/>
            <person name="van Gent-Pelzer M.P.E."/>
            <person name="Joly D.L."/>
            <person name="van de Geest H.C."/>
            <person name="Bonants P.J.M."/>
            <person name="Smith D.S."/>
            <person name="Levesque C.A."/>
            <person name="van der Lee T.A.J."/>
        </authorList>
    </citation>
    <scope>NUCLEOTIDE SEQUENCE [LARGE SCALE GENOMIC DNA]</scope>
    <source>
        <strain evidence="5 8">LEV6574</strain>
        <strain evidence="6 7">MB42</strain>
    </source>
</reference>
<evidence type="ECO:0000256" key="3">
    <source>
        <dbReference type="SAM" id="MobiDB-lite"/>
    </source>
</evidence>
<feature type="coiled-coil region" evidence="2">
    <location>
        <begin position="353"/>
        <end position="380"/>
    </location>
</feature>
<keyword evidence="1" id="KW-0862">Zinc</keyword>
<dbReference type="GO" id="GO:0008270">
    <property type="term" value="F:zinc ion binding"/>
    <property type="evidence" value="ECO:0007669"/>
    <property type="project" value="UniProtKB-UniRule"/>
</dbReference>
<accession>A0A507DTH3</accession>
<dbReference type="InterPro" id="IPR039646">
    <property type="entry name" value="ZNHIT2"/>
</dbReference>
<organism evidence="6 7">
    <name type="scientific">Synchytrium endobioticum</name>
    <dbReference type="NCBI Taxonomy" id="286115"/>
    <lineage>
        <taxon>Eukaryota</taxon>
        <taxon>Fungi</taxon>
        <taxon>Fungi incertae sedis</taxon>
        <taxon>Chytridiomycota</taxon>
        <taxon>Chytridiomycota incertae sedis</taxon>
        <taxon>Chytridiomycetes</taxon>
        <taxon>Synchytriales</taxon>
        <taxon>Synchytriaceae</taxon>
        <taxon>Synchytrium</taxon>
    </lineage>
</organism>
<dbReference type="Proteomes" id="UP000320475">
    <property type="component" value="Unassembled WGS sequence"/>
</dbReference>
<dbReference type="AlphaFoldDB" id="A0A507DTH3"/>
<keyword evidence="7" id="KW-1185">Reference proteome</keyword>